<dbReference type="InterPro" id="IPR013737">
    <property type="entry name" value="Bac_rhamnosid_N"/>
</dbReference>
<protein>
    <recommendedName>
        <fullName evidence="2">alpha-L-rhamnosidase</fullName>
        <ecNumber evidence="2">3.2.1.40</ecNumber>
    </recommendedName>
</protein>
<evidence type="ECO:0000256" key="3">
    <source>
        <dbReference type="ARBA" id="ARBA00022801"/>
    </source>
</evidence>
<accession>A0A9P9JHH5</accession>
<dbReference type="AlphaFoldDB" id="A0A9P9JHH5"/>
<dbReference type="InterPro" id="IPR035398">
    <property type="entry name" value="Bac_rhamnosid_C"/>
</dbReference>
<dbReference type="PANTHER" id="PTHR33307:SF6">
    <property type="entry name" value="ALPHA-RHAMNOSIDASE (EUROFUNG)-RELATED"/>
    <property type="match status" value="1"/>
</dbReference>
<dbReference type="EMBL" id="JAGMUV010000004">
    <property type="protein sequence ID" value="KAH7161662.1"/>
    <property type="molecule type" value="Genomic_DNA"/>
</dbReference>
<proteinExistence type="predicted"/>
<comment type="catalytic activity">
    <reaction evidence="1">
        <text>Hydrolysis of terminal non-reducing alpha-L-rhamnose residues in alpha-L-rhamnosides.</text>
        <dbReference type="EC" id="3.2.1.40"/>
    </reaction>
</comment>
<dbReference type="Pfam" id="PF17390">
    <property type="entry name" value="Bac_rhamnosid_C"/>
    <property type="match status" value="1"/>
</dbReference>
<evidence type="ECO:0000259" key="5">
    <source>
        <dbReference type="Pfam" id="PF08531"/>
    </source>
</evidence>
<evidence type="ECO:0000259" key="4">
    <source>
        <dbReference type="Pfam" id="PF05592"/>
    </source>
</evidence>
<dbReference type="InterPro" id="IPR035396">
    <property type="entry name" value="Bac_rhamnosid6H"/>
</dbReference>
<dbReference type="OrthoDB" id="10036721at2759"/>
<dbReference type="InterPro" id="IPR008928">
    <property type="entry name" value="6-hairpin_glycosidase_sf"/>
</dbReference>
<dbReference type="PIRSF" id="PIRSF010631">
    <property type="entry name" value="A-rhamnsds"/>
    <property type="match status" value="1"/>
</dbReference>
<feature type="domain" description="Alpha-L-rhamnosidase concanavalin-like" evidence="4">
    <location>
        <begin position="330"/>
        <end position="430"/>
    </location>
</feature>
<gene>
    <name evidence="8" type="ORF">EDB81DRAFT_925273</name>
</gene>
<dbReference type="Proteomes" id="UP000738349">
    <property type="component" value="Unassembled WGS sequence"/>
</dbReference>
<dbReference type="SUPFAM" id="SSF48208">
    <property type="entry name" value="Six-hairpin glycosidases"/>
    <property type="match status" value="1"/>
</dbReference>
<dbReference type="GO" id="GO:0030596">
    <property type="term" value="F:alpha-L-rhamnosidase activity"/>
    <property type="evidence" value="ECO:0007669"/>
    <property type="project" value="UniProtKB-EC"/>
</dbReference>
<dbReference type="InterPro" id="IPR016007">
    <property type="entry name" value="Alpha_rhamnosid"/>
</dbReference>
<dbReference type="GO" id="GO:0005975">
    <property type="term" value="P:carbohydrate metabolic process"/>
    <property type="evidence" value="ECO:0007669"/>
    <property type="project" value="InterPro"/>
</dbReference>
<dbReference type="Pfam" id="PF25788">
    <property type="entry name" value="Ig_Rha78A_N"/>
    <property type="match status" value="1"/>
</dbReference>
<dbReference type="InterPro" id="IPR008902">
    <property type="entry name" value="Rhamnosid_concanavalin"/>
</dbReference>
<dbReference type="Gene3D" id="1.50.10.10">
    <property type="match status" value="1"/>
</dbReference>
<reference evidence="8" key="1">
    <citation type="journal article" date="2021" name="Nat. Commun.">
        <title>Genetic determinants of endophytism in the Arabidopsis root mycobiome.</title>
        <authorList>
            <person name="Mesny F."/>
            <person name="Miyauchi S."/>
            <person name="Thiergart T."/>
            <person name="Pickel B."/>
            <person name="Atanasova L."/>
            <person name="Karlsson M."/>
            <person name="Huettel B."/>
            <person name="Barry K.W."/>
            <person name="Haridas S."/>
            <person name="Chen C."/>
            <person name="Bauer D."/>
            <person name="Andreopoulos W."/>
            <person name="Pangilinan J."/>
            <person name="LaButti K."/>
            <person name="Riley R."/>
            <person name="Lipzen A."/>
            <person name="Clum A."/>
            <person name="Drula E."/>
            <person name="Henrissat B."/>
            <person name="Kohler A."/>
            <person name="Grigoriev I.V."/>
            <person name="Martin F.M."/>
            <person name="Hacquard S."/>
        </authorList>
    </citation>
    <scope>NUCLEOTIDE SEQUENCE</scope>
    <source>
        <strain evidence="8">MPI-CAGE-AT-0147</strain>
    </source>
</reference>
<evidence type="ECO:0000259" key="6">
    <source>
        <dbReference type="Pfam" id="PF17389"/>
    </source>
</evidence>
<dbReference type="EC" id="3.2.1.40" evidence="2"/>
<evidence type="ECO:0000259" key="7">
    <source>
        <dbReference type="Pfam" id="PF17390"/>
    </source>
</evidence>
<dbReference type="Pfam" id="PF08531">
    <property type="entry name" value="Bac_rhamnosid_N"/>
    <property type="match status" value="1"/>
</dbReference>
<feature type="domain" description="Alpha-L-rhamnosidase six-hairpin glycosidase" evidence="6">
    <location>
        <begin position="434"/>
        <end position="789"/>
    </location>
</feature>
<dbReference type="PANTHER" id="PTHR33307">
    <property type="entry name" value="ALPHA-RHAMNOSIDASE (EUROFUNG)"/>
    <property type="match status" value="1"/>
</dbReference>
<keyword evidence="9" id="KW-1185">Reference proteome</keyword>
<dbReference type="Gene3D" id="2.60.120.260">
    <property type="entry name" value="Galactose-binding domain-like"/>
    <property type="match status" value="2"/>
</dbReference>
<sequence>MSVSISQVSFEHHRQALGIGEPEPRISWRFEGTAVDWEQRSYDIEVKRGIEGFSNTYHFESSESQLVPWPEKPLQSGDYAKVRVRAHGLECQVSTPWSRYFDVEAGLLDEESWSGVLAIATGRESKPDEPKCPIYFRKSFSTGSAAISSARLYVTALGLYEAYINGHRVGDDVLAPGWQSYHHRHVYHTYDVTDLVSRGENAIGVIVGEGWYSGRLFSFDPSCTRNHYGSRIGSLALLVVRFEDGTLLRMPTDTSWKSNTGPIVDSQIYDGEIYDSRLEDDFDGWSSASFNTDLWHPTIQLPSITRNLTSPDGPPIRRIEERAPQKIWKSPSGKTLIDFGQNIAGWLRVRSSGPSGTKITLSHAEVLENGELSIETLRTAKARDIFILNGRGSQTFEPHFTFHGFRFVQVDGWPKETPLTPKSFQAVSIHTDMERTGWFTCSNPLLNQFHQNVLYSMKGNFLSIPSDCPQRDERMGWTGDVTVFGPTANFLYDCSGFWRGWHRDVWSEMKSSGAMIVPHYVPNTAPNRECSGNWPPVATAIWGDVAVSGPWQIWKAYGDMALLKEQYEQSSAWIDSGVVRDDLGLWNKSGFQWGDWLDPLSPESDPGAATTKSDLVADAYLIGMTDLLTRMSYHLGEDVKAEKYKRESKKLRQAFADVWLHNGSMVDRTQTAYSLAIYFDLFLHDSDRENAAQALRQLVAENGYLVGTGFAATWILGHALRKIGATEDFYKMLLQTRVPSWLYQVVMGGTTTWERWNSLMPDGSVNGSGMTSFNHYAFGSVADWIHQTIGGLASETPGWKTVMIAPVPGGGITSADTSFLSGYGLVRARWWFEDHEDETAKHRNGFHLHVWVPPNSKGIIKMPHSGQVINVGSGFHEFHENGFLCPK</sequence>
<keyword evidence="3" id="KW-0378">Hydrolase</keyword>
<dbReference type="InterPro" id="IPR013783">
    <property type="entry name" value="Ig-like_fold"/>
</dbReference>
<organism evidence="8 9">
    <name type="scientific">Dactylonectria macrodidyma</name>
    <dbReference type="NCBI Taxonomy" id="307937"/>
    <lineage>
        <taxon>Eukaryota</taxon>
        <taxon>Fungi</taxon>
        <taxon>Dikarya</taxon>
        <taxon>Ascomycota</taxon>
        <taxon>Pezizomycotina</taxon>
        <taxon>Sordariomycetes</taxon>
        <taxon>Hypocreomycetidae</taxon>
        <taxon>Hypocreales</taxon>
        <taxon>Nectriaceae</taxon>
        <taxon>Dactylonectria</taxon>
    </lineage>
</organism>
<dbReference type="Gene3D" id="2.60.420.10">
    <property type="entry name" value="Maltose phosphorylase, domain 3"/>
    <property type="match status" value="1"/>
</dbReference>
<evidence type="ECO:0000256" key="2">
    <source>
        <dbReference type="ARBA" id="ARBA00012652"/>
    </source>
</evidence>
<evidence type="ECO:0000256" key="1">
    <source>
        <dbReference type="ARBA" id="ARBA00001445"/>
    </source>
</evidence>
<dbReference type="Pfam" id="PF05592">
    <property type="entry name" value="Bac_rhamnosid"/>
    <property type="match status" value="1"/>
</dbReference>
<dbReference type="Pfam" id="PF17389">
    <property type="entry name" value="Bac_rhamnosid6H"/>
    <property type="match status" value="1"/>
</dbReference>
<feature type="domain" description="Alpha-L-rhamnosidase C-terminal" evidence="7">
    <location>
        <begin position="791"/>
        <end position="871"/>
    </location>
</feature>
<name>A0A9P9JHH5_9HYPO</name>
<dbReference type="InterPro" id="IPR012341">
    <property type="entry name" value="6hp_glycosidase-like_sf"/>
</dbReference>
<evidence type="ECO:0000313" key="8">
    <source>
        <dbReference type="EMBL" id="KAH7161662.1"/>
    </source>
</evidence>
<feature type="domain" description="Bacterial alpha-L-rhamnosidase N-terminal" evidence="5">
    <location>
        <begin position="146"/>
        <end position="320"/>
    </location>
</feature>
<dbReference type="Gene3D" id="2.60.40.10">
    <property type="entry name" value="Immunoglobulins"/>
    <property type="match status" value="1"/>
</dbReference>
<evidence type="ECO:0000313" key="9">
    <source>
        <dbReference type="Proteomes" id="UP000738349"/>
    </source>
</evidence>
<comment type="caution">
    <text evidence="8">The sequence shown here is derived from an EMBL/GenBank/DDBJ whole genome shotgun (WGS) entry which is preliminary data.</text>
</comment>